<dbReference type="GO" id="GO:0009252">
    <property type="term" value="P:peptidoglycan biosynthetic process"/>
    <property type="evidence" value="ECO:0007669"/>
    <property type="project" value="UniProtKB-KW"/>
</dbReference>
<dbReference type="RefSeq" id="WP_110518703.1">
    <property type="nucleotide sequence ID" value="NZ_PDOF01000001.1"/>
</dbReference>
<feature type="transmembrane region" description="Helical" evidence="17">
    <location>
        <begin position="43"/>
        <end position="61"/>
    </location>
</feature>
<keyword evidence="6 17" id="KW-0812">Transmembrane</keyword>
<evidence type="ECO:0000256" key="6">
    <source>
        <dbReference type="ARBA" id="ARBA00022692"/>
    </source>
</evidence>
<keyword evidence="19" id="KW-1185">Reference proteome</keyword>
<dbReference type="Pfam" id="PF02673">
    <property type="entry name" value="BacA"/>
    <property type="match status" value="1"/>
</dbReference>
<evidence type="ECO:0000256" key="8">
    <source>
        <dbReference type="ARBA" id="ARBA00022960"/>
    </source>
</evidence>
<evidence type="ECO:0000256" key="14">
    <source>
        <dbReference type="ARBA" id="ARBA00032707"/>
    </source>
</evidence>
<feature type="transmembrane region" description="Helical" evidence="17">
    <location>
        <begin position="115"/>
        <end position="135"/>
    </location>
</feature>
<evidence type="ECO:0000256" key="12">
    <source>
        <dbReference type="ARBA" id="ARBA00023251"/>
    </source>
</evidence>
<evidence type="ECO:0000256" key="15">
    <source>
        <dbReference type="ARBA" id="ARBA00032932"/>
    </source>
</evidence>
<keyword evidence="10 17" id="KW-1133">Transmembrane helix</keyword>
<feature type="transmembrane region" description="Helical" evidence="17">
    <location>
        <begin position="87"/>
        <end position="103"/>
    </location>
</feature>
<evidence type="ECO:0000256" key="10">
    <source>
        <dbReference type="ARBA" id="ARBA00022989"/>
    </source>
</evidence>
<dbReference type="Proteomes" id="UP000248066">
    <property type="component" value="Unassembled WGS sequence"/>
</dbReference>
<feature type="transmembrane region" description="Helical" evidence="17">
    <location>
        <begin position="250"/>
        <end position="268"/>
    </location>
</feature>
<sequence length="286" mass="31249">MTWLEALIIGFVQGISEFLPISSSAHLLIAERVLGISYHDPTLTFEILLHFASLLAVLVYFRKELLNLAENTLKYVLKRENEHKNDFRFVLLLLISTVVTFAVGKMLENTLGSGITNFSLIAAALIITGIFLVFIEHGGFKERKAQGDISIRDACWIGVAQAIAVIPGISRAGSTLVGAMMLGLKKEEALRYSFLLSIPIISGLTLLKLTSLDTLADTSILSLGVAFASAFVFALAGIRWLISMVQRTRLSYFAVYCIALGILVWVFYGNEPAAVSSAFMPQGGRI</sequence>
<feature type="transmembrane region" description="Helical" evidence="17">
    <location>
        <begin position="189"/>
        <end position="207"/>
    </location>
</feature>
<keyword evidence="7 17" id="KW-0378">Hydrolase</keyword>
<evidence type="ECO:0000256" key="4">
    <source>
        <dbReference type="ARBA" id="ARBA00021581"/>
    </source>
</evidence>
<keyword evidence="13 17" id="KW-0961">Cell wall biogenesis/degradation</keyword>
<gene>
    <name evidence="17" type="primary">uppP</name>
    <name evidence="18" type="ORF">CR205_08685</name>
</gene>
<reference evidence="18 19" key="1">
    <citation type="submission" date="2017-10" db="EMBL/GenBank/DDBJ databases">
        <title>Bacillus sp. nov., a halophilic bacterium isolated from a Yangshapao Lake.</title>
        <authorList>
            <person name="Wang H."/>
        </authorList>
    </citation>
    <scope>NUCLEOTIDE SEQUENCE [LARGE SCALE GENOMIC DNA]</scope>
    <source>
        <strain evidence="18 19">YSP-3</strain>
    </source>
</reference>
<dbReference type="EC" id="3.6.1.27" evidence="3 17"/>
<keyword evidence="8 17" id="KW-0133">Cell shape</keyword>
<evidence type="ECO:0000256" key="16">
    <source>
        <dbReference type="ARBA" id="ARBA00047594"/>
    </source>
</evidence>
<dbReference type="GO" id="GO:0005886">
    <property type="term" value="C:plasma membrane"/>
    <property type="evidence" value="ECO:0007669"/>
    <property type="project" value="UniProtKB-SubCell"/>
</dbReference>
<evidence type="ECO:0000256" key="7">
    <source>
        <dbReference type="ARBA" id="ARBA00022801"/>
    </source>
</evidence>
<dbReference type="EMBL" id="PDOF01000001">
    <property type="protein sequence ID" value="PYZ98639.1"/>
    <property type="molecule type" value="Genomic_DNA"/>
</dbReference>
<dbReference type="AlphaFoldDB" id="A0A2W0HP35"/>
<evidence type="ECO:0000256" key="2">
    <source>
        <dbReference type="ARBA" id="ARBA00010621"/>
    </source>
</evidence>
<protein>
    <recommendedName>
        <fullName evidence="4 17">Undecaprenyl-diphosphatase</fullName>
        <ecNumber evidence="3 17">3.6.1.27</ecNumber>
    </recommendedName>
    <alternativeName>
        <fullName evidence="15 17">Bacitracin resistance protein</fullName>
    </alternativeName>
    <alternativeName>
        <fullName evidence="14 17">Undecaprenyl pyrophosphate phosphatase</fullName>
    </alternativeName>
</protein>
<keyword evidence="12 17" id="KW-0046">Antibiotic resistance</keyword>
<organism evidence="18 19">
    <name type="scientific">Alteribacter lacisalsi</name>
    <dbReference type="NCBI Taxonomy" id="2045244"/>
    <lineage>
        <taxon>Bacteria</taxon>
        <taxon>Bacillati</taxon>
        <taxon>Bacillota</taxon>
        <taxon>Bacilli</taxon>
        <taxon>Bacillales</taxon>
        <taxon>Bacillaceae</taxon>
        <taxon>Alteribacter</taxon>
    </lineage>
</organism>
<keyword evidence="11 17" id="KW-0472">Membrane</keyword>
<evidence type="ECO:0000256" key="3">
    <source>
        <dbReference type="ARBA" id="ARBA00012374"/>
    </source>
</evidence>
<dbReference type="GO" id="GO:0008360">
    <property type="term" value="P:regulation of cell shape"/>
    <property type="evidence" value="ECO:0007669"/>
    <property type="project" value="UniProtKB-KW"/>
</dbReference>
<evidence type="ECO:0000256" key="17">
    <source>
        <dbReference type="HAMAP-Rule" id="MF_01006"/>
    </source>
</evidence>
<comment type="subcellular location">
    <subcellularLocation>
        <location evidence="1 17">Cell membrane</location>
        <topology evidence="1 17">Multi-pass membrane protein</topology>
    </subcellularLocation>
</comment>
<evidence type="ECO:0000313" key="19">
    <source>
        <dbReference type="Proteomes" id="UP000248066"/>
    </source>
</evidence>
<dbReference type="GO" id="GO:0050380">
    <property type="term" value="F:undecaprenyl-diphosphatase activity"/>
    <property type="evidence" value="ECO:0007669"/>
    <property type="project" value="UniProtKB-UniRule"/>
</dbReference>
<accession>A0A2W0HP35</accession>
<proteinExistence type="inferred from homology"/>
<evidence type="ECO:0000313" key="18">
    <source>
        <dbReference type="EMBL" id="PYZ98639.1"/>
    </source>
</evidence>
<name>A0A2W0HP35_9BACI</name>
<feature type="transmembrane region" description="Helical" evidence="17">
    <location>
        <begin position="219"/>
        <end position="238"/>
    </location>
</feature>
<comment type="miscellaneous">
    <text evidence="17">Bacitracin is thought to be involved in the inhibition of peptidoglycan synthesis by sequestering undecaprenyl diphosphate, thereby reducing the pool of lipid carrier available.</text>
</comment>
<dbReference type="OrthoDB" id="9808289at2"/>
<evidence type="ECO:0000256" key="1">
    <source>
        <dbReference type="ARBA" id="ARBA00004651"/>
    </source>
</evidence>
<evidence type="ECO:0000256" key="9">
    <source>
        <dbReference type="ARBA" id="ARBA00022984"/>
    </source>
</evidence>
<evidence type="ECO:0000256" key="11">
    <source>
        <dbReference type="ARBA" id="ARBA00023136"/>
    </source>
</evidence>
<evidence type="ECO:0000256" key="5">
    <source>
        <dbReference type="ARBA" id="ARBA00022475"/>
    </source>
</evidence>
<dbReference type="PANTHER" id="PTHR30622:SF2">
    <property type="entry name" value="UNDECAPRENYL-DIPHOSPHATASE"/>
    <property type="match status" value="1"/>
</dbReference>
<dbReference type="GO" id="GO:0071555">
    <property type="term" value="P:cell wall organization"/>
    <property type="evidence" value="ECO:0007669"/>
    <property type="project" value="UniProtKB-KW"/>
</dbReference>
<comment type="function">
    <text evidence="17">Catalyzes the dephosphorylation of undecaprenyl diphosphate (UPP). Confers resistance to bacitracin.</text>
</comment>
<comment type="catalytic activity">
    <reaction evidence="16 17">
        <text>di-trans,octa-cis-undecaprenyl diphosphate + H2O = di-trans,octa-cis-undecaprenyl phosphate + phosphate + H(+)</text>
        <dbReference type="Rhea" id="RHEA:28094"/>
        <dbReference type="ChEBI" id="CHEBI:15377"/>
        <dbReference type="ChEBI" id="CHEBI:15378"/>
        <dbReference type="ChEBI" id="CHEBI:43474"/>
        <dbReference type="ChEBI" id="CHEBI:58405"/>
        <dbReference type="ChEBI" id="CHEBI:60392"/>
        <dbReference type="EC" id="3.6.1.27"/>
    </reaction>
</comment>
<keyword evidence="9 17" id="KW-0573">Peptidoglycan synthesis</keyword>
<comment type="caution">
    <text evidence="18">The sequence shown here is derived from an EMBL/GenBank/DDBJ whole genome shotgun (WGS) entry which is preliminary data.</text>
</comment>
<dbReference type="InterPro" id="IPR003824">
    <property type="entry name" value="UppP"/>
</dbReference>
<evidence type="ECO:0000256" key="13">
    <source>
        <dbReference type="ARBA" id="ARBA00023316"/>
    </source>
</evidence>
<dbReference type="HAMAP" id="MF_01006">
    <property type="entry name" value="Undec_diphosphatase"/>
    <property type="match status" value="1"/>
</dbReference>
<comment type="similarity">
    <text evidence="2 17">Belongs to the UppP family.</text>
</comment>
<dbReference type="PANTHER" id="PTHR30622">
    <property type="entry name" value="UNDECAPRENYL-DIPHOSPHATASE"/>
    <property type="match status" value="1"/>
</dbReference>
<keyword evidence="5 17" id="KW-1003">Cell membrane</keyword>
<dbReference type="GO" id="GO:0046677">
    <property type="term" value="P:response to antibiotic"/>
    <property type="evidence" value="ECO:0007669"/>
    <property type="project" value="UniProtKB-UniRule"/>
</dbReference>